<accession>A0A5N6M4Y2</accession>
<name>A0A5N6M4Y2_9ASTR</name>
<evidence type="ECO:0000313" key="3">
    <source>
        <dbReference type="Proteomes" id="UP000326396"/>
    </source>
</evidence>
<dbReference type="Proteomes" id="UP000326396">
    <property type="component" value="Linkage Group LG7"/>
</dbReference>
<sequence length="212" mass="23763">MVGVTQHWFTIITQVRDSLSWADFQSELLQRRCEEVGSIASSPFTLRCDVPGKGCGKDVTSNSSSGNVSLSRFRYLISMVHWREDYWMGRRSKVALHPKCLVQSEAGKKLPFILVVNLQVPAKPNYSLVLYFAADRPVNKNSLLGKFIDGSDAFRDSRFKLIPSIVQIDVDIGSSSVARSIIGKEEKELPEYILGTVRLNQVRLDTAVPLED</sequence>
<dbReference type="InterPro" id="IPR045096">
    <property type="entry name" value="EDR2-like"/>
</dbReference>
<organism evidence="2 3">
    <name type="scientific">Mikania micrantha</name>
    <name type="common">bitter vine</name>
    <dbReference type="NCBI Taxonomy" id="192012"/>
    <lineage>
        <taxon>Eukaryota</taxon>
        <taxon>Viridiplantae</taxon>
        <taxon>Streptophyta</taxon>
        <taxon>Embryophyta</taxon>
        <taxon>Tracheophyta</taxon>
        <taxon>Spermatophyta</taxon>
        <taxon>Magnoliopsida</taxon>
        <taxon>eudicotyledons</taxon>
        <taxon>Gunneridae</taxon>
        <taxon>Pentapetalae</taxon>
        <taxon>asterids</taxon>
        <taxon>campanulids</taxon>
        <taxon>Asterales</taxon>
        <taxon>Asteraceae</taxon>
        <taxon>Asteroideae</taxon>
        <taxon>Heliantheae alliance</taxon>
        <taxon>Eupatorieae</taxon>
        <taxon>Mikania</taxon>
    </lineage>
</organism>
<keyword evidence="3" id="KW-1185">Reference proteome</keyword>
<dbReference type="InterPro" id="IPR009769">
    <property type="entry name" value="EDR2_C"/>
</dbReference>
<evidence type="ECO:0000313" key="2">
    <source>
        <dbReference type="EMBL" id="KAD3067983.1"/>
    </source>
</evidence>
<protein>
    <recommendedName>
        <fullName evidence="1">Protein ENHANCED DISEASE RESISTANCE 2 C-terminal domain-containing protein</fullName>
    </recommendedName>
</protein>
<dbReference type="Pfam" id="PF07059">
    <property type="entry name" value="EDR2_C"/>
    <property type="match status" value="1"/>
</dbReference>
<reference evidence="2 3" key="1">
    <citation type="submission" date="2019-05" db="EMBL/GenBank/DDBJ databases">
        <title>Mikania micrantha, genome provides insights into the molecular mechanism of rapid growth.</title>
        <authorList>
            <person name="Liu B."/>
        </authorList>
    </citation>
    <scope>NUCLEOTIDE SEQUENCE [LARGE SCALE GENOMIC DNA]</scope>
    <source>
        <strain evidence="2">NLD-2019</strain>
        <tissue evidence="2">Leaf</tissue>
    </source>
</reference>
<dbReference type="PANTHER" id="PTHR12136">
    <property type="entry name" value="ENHANCED DISEASE RESISTANCE-RELATED"/>
    <property type="match status" value="1"/>
</dbReference>
<feature type="domain" description="Protein ENHANCED DISEASE RESISTANCE 2 C-terminal" evidence="1">
    <location>
        <begin position="91"/>
        <end position="169"/>
    </location>
</feature>
<dbReference type="EMBL" id="SZYD01000017">
    <property type="protein sequence ID" value="KAD3067983.1"/>
    <property type="molecule type" value="Genomic_DNA"/>
</dbReference>
<comment type="caution">
    <text evidence="2">The sequence shown here is derived from an EMBL/GenBank/DDBJ whole genome shotgun (WGS) entry which is preliminary data.</text>
</comment>
<gene>
    <name evidence="2" type="ORF">E3N88_35863</name>
</gene>
<evidence type="ECO:0000259" key="1">
    <source>
        <dbReference type="Pfam" id="PF07059"/>
    </source>
</evidence>
<dbReference type="OrthoDB" id="9970435at2759"/>
<dbReference type="PANTHER" id="PTHR12136:SF47">
    <property type="entry name" value="ENHANCED DISEASE RESISTANCE PROTEIN (DUF1336)"/>
    <property type="match status" value="1"/>
</dbReference>
<proteinExistence type="predicted"/>
<dbReference type="AlphaFoldDB" id="A0A5N6M4Y2"/>